<comment type="caution">
    <text evidence="2">The sequence shown here is derived from an EMBL/GenBank/DDBJ whole genome shotgun (WGS) entry which is preliminary data.</text>
</comment>
<dbReference type="RefSeq" id="WP_182545446.1">
    <property type="nucleotide sequence ID" value="NZ_JACGWZ010000005.1"/>
</dbReference>
<reference evidence="2 3" key="1">
    <citation type="submission" date="2020-07" db="EMBL/GenBank/DDBJ databases">
        <title>Sequencing the genomes of 1000 actinobacteria strains.</title>
        <authorList>
            <person name="Klenk H.-P."/>
        </authorList>
    </citation>
    <scope>NUCLEOTIDE SEQUENCE [LARGE SCALE GENOMIC DNA]</scope>
    <source>
        <strain evidence="2 3">DSM 45975</strain>
    </source>
</reference>
<name>A0A839DXF8_9PSEU</name>
<keyword evidence="3" id="KW-1185">Reference proteome</keyword>
<protein>
    <submittedName>
        <fullName evidence="2">Uncharacterized protein</fullName>
    </submittedName>
</protein>
<proteinExistence type="predicted"/>
<sequence length="51" mass="5137">MPDAVEDGVLPVHEVVAAGEPVEGDVVAASPQHRSQVTVGGQADATILEST</sequence>
<feature type="region of interest" description="Disordered" evidence="1">
    <location>
        <begin position="30"/>
        <end position="51"/>
    </location>
</feature>
<accession>A0A839DXF8</accession>
<gene>
    <name evidence="2" type="ORF">FHX42_003560</name>
</gene>
<dbReference type="Proteomes" id="UP000569329">
    <property type="component" value="Unassembled WGS sequence"/>
</dbReference>
<evidence type="ECO:0000313" key="2">
    <source>
        <dbReference type="EMBL" id="MBA8826184.1"/>
    </source>
</evidence>
<dbReference type="EMBL" id="JACGWZ010000005">
    <property type="protein sequence ID" value="MBA8826184.1"/>
    <property type="molecule type" value="Genomic_DNA"/>
</dbReference>
<organism evidence="2 3">
    <name type="scientific">Halosaccharopolyspora lacisalsi</name>
    <dbReference type="NCBI Taxonomy" id="1000566"/>
    <lineage>
        <taxon>Bacteria</taxon>
        <taxon>Bacillati</taxon>
        <taxon>Actinomycetota</taxon>
        <taxon>Actinomycetes</taxon>
        <taxon>Pseudonocardiales</taxon>
        <taxon>Pseudonocardiaceae</taxon>
        <taxon>Halosaccharopolyspora</taxon>
    </lineage>
</organism>
<evidence type="ECO:0000256" key="1">
    <source>
        <dbReference type="SAM" id="MobiDB-lite"/>
    </source>
</evidence>
<dbReference type="AlphaFoldDB" id="A0A839DXF8"/>
<evidence type="ECO:0000313" key="3">
    <source>
        <dbReference type="Proteomes" id="UP000569329"/>
    </source>
</evidence>